<evidence type="ECO:0000256" key="1">
    <source>
        <dbReference type="SAM" id="MobiDB-lite"/>
    </source>
</evidence>
<name>A0A6J4P1C6_9ACTN</name>
<evidence type="ECO:0000313" key="2">
    <source>
        <dbReference type="EMBL" id="CAA9403699.1"/>
    </source>
</evidence>
<accession>A0A6J4P1C6</accession>
<organism evidence="2">
    <name type="scientific">uncultured Rubrobacteraceae bacterium</name>
    <dbReference type="NCBI Taxonomy" id="349277"/>
    <lineage>
        <taxon>Bacteria</taxon>
        <taxon>Bacillati</taxon>
        <taxon>Actinomycetota</taxon>
        <taxon>Rubrobacteria</taxon>
        <taxon>Rubrobacterales</taxon>
        <taxon>Rubrobacteraceae</taxon>
        <taxon>environmental samples</taxon>
    </lineage>
</organism>
<gene>
    <name evidence="2" type="ORF">AVDCRST_MAG55-838</name>
</gene>
<proteinExistence type="predicted"/>
<protein>
    <submittedName>
        <fullName evidence="2">Uncharacterized protein</fullName>
    </submittedName>
</protein>
<dbReference type="EMBL" id="CADCUZ010000034">
    <property type="protein sequence ID" value="CAA9403699.1"/>
    <property type="molecule type" value="Genomic_DNA"/>
</dbReference>
<sequence>MVFVALPVAQRPDGGAVTAIECVAAGRELSSPSNPLARPLLAKTAPGLP</sequence>
<dbReference type="AlphaFoldDB" id="A0A6J4P1C6"/>
<reference evidence="2" key="1">
    <citation type="submission" date="2020-02" db="EMBL/GenBank/DDBJ databases">
        <authorList>
            <person name="Meier V. D."/>
        </authorList>
    </citation>
    <scope>NUCLEOTIDE SEQUENCE</scope>
    <source>
        <strain evidence="2">AVDCRST_MAG55</strain>
    </source>
</reference>
<feature type="region of interest" description="Disordered" evidence="1">
    <location>
        <begin position="29"/>
        <end position="49"/>
    </location>
</feature>